<dbReference type="PANTHER" id="PTHR21301">
    <property type="entry name" value="REVERSE TRANSCRIPTASE"/>
    <property type="match status" value="1"/>
</dbReference>
<dbReference type="PROSITE" id="PS50878">
    <property type="entry name" value="RT_POL"/>
    <property type="match status" value="1"/>
</dbReference>
<organism evidence="4 5">
    <name type="scientific">Aedes albopictus</name>
    <name type="common">Asian tiger mosquito</name>
    <name type="synonym">Stegomyia albopicta</name>
    <dbReference type="NCBI Taxonomy" id="7160"/>
    <lineage>
        <taxon>Eukaryota</taxon>
        <taxon>Metazoa</taxon>
        <taxon>Ecdysozoa</taxon>
        <taxon>Arthropoda</taxon>
        <taxon>Hexapoda</taxon>
        <taxon>Insecta</taxon>
        <taxon>Pterygota</taxon>
        <taxon>Neoptera</taxon>
        <taxon>Endopterygota</taxon>
        <taxon>Diptera</taxon>
        <taxon>Nematocera</taxon>
        <taxon>Culicoidea</taxon>
        <taxon>Culicidae</taxon>
        <taxon>Culicinae</taxon>
        <taxon>Aedini</taxon>
        <taxon>Aedes</taxon>
        <taxon>Stegomyia</taxon>
    </lineage>
</organism>
<feature type="coiled-coil region" evidence="1">
    <location>
        <begin position="85"/>
        <end position="147"/>
    </location>
</feature>
<dbReference type="SUPFAM" id="SSF56672">
    <property type="entry name" value="DNA/RNA polymerases"/>
    <property type="match status" value="1"/>
</dbReference>
<reference evidence="4" key="2">
    <citation type="submission" date="2025-05" db="UniProtKB">
        <authorList>
            <consortium name="EnsemblMetazoa"/>
        </authorList>
    </citation>
    <scope>IDENTIFICATION</scope>
    <source>
        <strain evidence="4">Foshan</strain>
    </source>
</reference>
<sequence length="812" mass="94663">MLIVNEITNKYGEEGRRTIRRFLKVSVRLAKANNRMKFLLNCRRCKIVPNCLNIRNDIRLENDASNRELEKVVWRHKIRLLSILIADTKRTMASLKTQKREACRRVHESFDPADSEKVKKMVEDKTVAVYRKTREAEKRKISRLQEQHVREMNVEVEWVENTTDVELPDYVERTLMLGPNFNVESEKRFPYIELVASIEKCVQTKENADEIRSEVTNAMINHMNYQRQPRHSPEEWIRKDVIKCKKFLKENPNLVITKADKGSRTVILTAEEYQTKMKDLLSDESTYKKLSTNPTNRVLRKINGMLDEWHNKGYIDGRTQRRLKESSCNPPRIYGLPKTHKENRPLRPVVSTIGSATYNIAKYLSDIIGNIVGKHDSHVRNSFDFASEITGFQTDENEVLFSLDVVSLYTNVPVDFALRCLEERWEEVEQHTNIDKTDFVDAVKLVLESTFFVYQGDVYGQTFGVPMGSPLSPVISNVVMEKLEQECRMQLEEKGIHLKLYRRYVDDCMCIARREHIQTIVDTFNSFHDRLQFTVEMEVGGKIKFLDMMLERADDQINTSWLPKHSNGRYLDYTSKSPFQHKQNTAIALIDRAIKLTCGAKREETLKQATQILERNNYPSWFIQKLKRLRIHKHYNTLEADNRTTLPQKYVSAPYVPGLSEKLRKVLRKNDVTLASRPQNKIKNQIFSKLKDPIPPGKQKNVVYCIPCGADEKVYIGQTKRMLEVRVAEHKNDCRGRNPKSGLAVHKMEEGHIFNFEQVKILDRIQDQATRNIAEVFHIKKRGEDLTVNLQRECGNFNSAYNGLLAQLRRQP</sequence>
<dbReference type="CDD" id="cd00304">
    <property type="entry name" value="RT_like"/>
    <property type="match status" value="1"/>
</dbReference>
<dbReference type="Gene3D" id="3.40.1440.10">
    <property type="entry name" value="GIY-YIG endonuclease"/>
    <property type="match status" value="1"/>
</dbReference>
<dbReference type="PROSITE" id="PS50164">
    <property type="entry name" value="GIY_YIG"/>
    <property type="match status" value="1"/>
</dbReference>
<dbReference type="PANTHER" id="PTHR21301:SF10">
    <property type="entry name" value="REVERSE TRANSCRIPTASE DOMAIN-CONTAINING PROTEIN"/>
    <property type="match status" value="1"/>
</dbReference>
<dbReference type="Proteomes" id="UP000069940">
    <property type="component" value="Unassembled WGS sequence"/>
</dbReference>
<dbReference type="Pfam" id="PF26215">
    <property type="entry name" value="HTH_animal"/>
    <property type="match status" value="1"/>
</dbReference>
<dbReference type="InterPro" id="IPR000305">
    <property type="entry name" value="GIY-YIG_endonuc"/>
</dbReference>
<dbReference type="GeneID" id="134287049"/>
<protein>
    <recommendedName>
        <fullName evidence="6">Reverse transcriptase domain-containing protein</fullName>
    </recommendedName>
</protein>
<feature type="domain" description="GIY-YIG" evidence="2">
    <location>
        <begin position="699"/>
        <end position="788"/>
    </location>
</feature>
<name>A0ABM1YVZ5_AEDAL</name>
<keyword evidence="1" id="KW-0175">Coiled coil</keyword>
<keyword evidence="5" id="KW-1185">Reference proteome</keyword>
<dbReference type="EnsemblMetazoa" id="AALFPA23_012610.R18128">
    <property type="protein sequence ID" value="AALFPA23_012610.P18128"/>
    <property type="gene ID" value="AALFPA23_012610"/>
</dbReference>
<dbReference type="InterPro" id="IPR058912">
    <property type="entry name" value="HTH_animal"/>
</dbReference>
<dbReference type="InterPro" id="IPR000477">
    <property type="entry name" value="RT_dom"/>
</dbReference>
<evidence type="ECO:0000313" key="4">
    <source>
        <dbReference type="EnsemblMetazoa" id="AALFPA23_012610.P18128"/>
    </source>
</evidence>
<dbReference type="RefSeq" id="XP_062704741.1">
    <property type="nucleotide sequence ID" value="XM_062848757.1"/>
</dbReference>
<evidence type="ECO:0000256" key="1">
    <source>
        <dbReference type="SAM" id="Coils"/>
    </source>
</evidence>
<evidence type="ECO:0000259" key="2">
    <source>
        <dbReference type="PROSITE" id="PS50164"/>
    </source>
</evidence>
<reference evidence="5" key="1">
    <citation type="journal article" date="2015" name="Proc. Natl. Acad. Sci. U.S.A.">
        <title>Genome sequence of the Asian Tiger mosquito, Aedes albopictus, reveals insights into its biology, genetics, and evolution.</title>
        <authorList>
            <person name="Chen X.G."/>
            <person name="Jiang X."/>
            <person name="Gu J."/>
            <person name="Xu M."/>
            <person name="Wu Y."/>
            <person name="Deng Y."/>
            <person name="Zhang C."/>
            <person name="Bonizzoni M."/>
            <person name="Dermauw W."/>
            <person name="Vontas J."/>
            <person name="Armbruster P."/>
            <person name="Huang X."/>
            <person name="Yang Y."/>
            <person name="Zhang H."/>
            <person name="He W."/>
            <person name="Peng H."/>
            <person name="Liu Y."/>
            <person name="Wu K."/>
            <person name="Chen J."/>
            <person name="Lirakis M."/>
            <person name="Topalis P."/>
            <person name="Van Leeuwen T."/>
            <person name="Hall A.B."/>
            <person name="Jiang X."/>
            <person name="Thorpe C."/>
            <person name="Mueller R.L."/>
            <person name="Sun C."/>
            <person name="Waterhouse R.M."/>
            <person name="Yan G."/>
            <person name="Tu Z.J."/>
            <person name="Fang X."/>
            <person name="James A.A."/>
        </authorList>
    </citation>
    <scope>NUCLEOTIDE SEQUENCE [LARGE SCALE GENOMIC DNA]</scope>
    <source>
        <strain evidence="5">Foshan</strain>
    </source>
</reference>
<evidence type="ECO:0000313" key="5">
    <source>
        <dbReference type="Proteomes" id="UP000069940"/>
    </source>
</evidence>
<proteinExistence type="predicted"/>
<evidence type="ECO:0000259" key="3">
    <source>
        <dbReference type="PROSITE" id="PS50878"/>
    </source>
</evidence>
<dbReference type="SMART" id="SM00465">
    <property type="entry name" value="GIYc"/>
    <property type="match status" value="1"/>
</dbReference>
<accession>A0ABM1YVZ5</accession>
<dbReference type="SUPFAM" id="SSF82771">
    <property type="entry name" value="GIY-YIG endonuclease"/>
    <property type="match status" value="1"/>
</dbReference>
<dbReference type="InterPro" id="IPR043502">
    <property type="entry name" value="DNA/RNA_pol_sf"/>
</dbReference>
<dbReference type="InterPro" id="IPR035901">
    <property type="entry name" value="GIY-YIG_endonuc_sf"/>
</dbReference>
<feature type="domain" description="Reverse transcriptase" evidence="3">
    <location>
        <begin position="317"/>
        <end position="575"/>
    </location>
</feature>
<evidence type="ECO:0008006" key="6">
    <source>
        <dbReference type="Google" id="ProtNLM"/>
    </source>
</evidence>
<dbReference type="Pfam" id="PF00078">
    <property type="entry name" value="RVT_1"/>
    <property type="match status" value="1"/>
</dbReference>